<gene>
    <name evidence="2" type="ORF">GKO48_06200</name>
</gene>
<dbReference type="Proteomes" id="UP001219901">
    <property type="component" value="Chromosome"/>
</dbReference>
<accession>A0AAJ5ZIC5</accession>
<sequence length="333" mass="36776">MMLKRWLPASLIASAMALALAGGAVLAFGGGSGSHQEDIFERAAAILGIESADLQRAHDQALREAQDEKLTKIVDQLLAQEIIDQSEADSFTSWLSARPESADDALISKLTSTFSGATLIGIPRLEIRKSSFHQNGHLTDRMAEILGLDPEVLADALETGKTELAALDKLAVLHVVIDDMLEDGSIDNVEADELHAWIDDTPQWLLDLDMQSRLFSAGSLFERHFGNDMLKPFPFGDRDRLFGENAPRFRFEYRGPDGTFSFGPDSERFPFEGKGLEGLLERFEGAPFEHLEELESLEDLFEGFRKHHFFGPRLEELIPPTPAVNPDPSATSA</sequence>
<feature type="signal peptide" evidence="1">
    <location>
        <begin position="1"/>
        <end position="21"/>
    </location>
</feature>
<reference evidence="2 3" key="1">
    <citation type="submission" date="2019-11" db="EMBL/GenBank/DDBJ databases">
        <authorList>
            <person name="Cho J.-C."/>
        </authorList>
    </citation>
    <scope>NUCLEOTIDE SEQUENCE [LARGE SCALE GENOMIC DNA]</scope>
    <source>
        <strain evidence="2 3">JH1073</strain>
    </source>
</reference>
<evidence type="ECO:0000313" key="2">
    <source>
        <dbReference type="EMBL" id="WFG39226.1"/>
    </source>
</evidence>
<evidence type="ECO:0000313" key="3">
    <source>
        <dbReference type="Proteomes" id="UP001219901"/>
    </source>
</evidence>
<dbReference type="RefSeq" id="WP_342841638.1">
    <property type="nucleotide sequence ID" value="NZ_CP046146.1"/>
</dbReference>
<feature type="chain" id="PRO_5042586482" evidence="1">
    <location>
        <begin position="22"/>
        <end position="333"/>
    </location>
</feature>
<protein>
    <submittedName>
        <fullName evidence="2">Uncharacterized protein</fullName>
    </submittedName>
</protein>
<dbReference type="EMBL" id="CP046147">
    <property type="protein sequence ID" value="WFG39226.1"/>
    <property type="molecule type" value="Genomic_DNA"/>
</dbReference>
<keyword evidence="3" id="KW-1185">Reference proteome</keyword>
<name>A0AAJ5ZIC5_9CHLR</name>
<dbReference type="AlphaFoldDB" id="A0AAJ5ZIC5"/>
<organism evidence="2 3">
    <name type="scientific">Candidatus Lucifugimonas marina</name>
    <dbReference type="NCBI Taxonomy" id="3038979"/>
    <lineage>
        <taxon>Bacteria</taxon>
        <taxon>Bacillati</taxon>
        <taxon>Chloroflexota</taxon>
        <taxon>Dehalococcoidia</taxon>
        <taxon>SAR202 cluster</taxon>
        <taxon>Candidatus Lucifugimonadales</taxon>
        <taxon>Candidatus Lucifugimonadaceae</taxon>
        <taxon>Candidatus Lucifugimonas</taxon>
    </lineage>
</organism>
<reference evidence="3" key="2">
    <citation type="submission" date="2023-06" db="EMBL/GenBank/DDBJ databases">
        <title>Pangenomics reveal diversification of enzyme families and niche specialization in globally abundant SAR202 bacteria.</title>
        <authorList>
            <person name="Saw J.H.W."/>
        </authorList>
    </citation>
    <scope>NUCLEOTIDE SEQUENCE [LARGE SCALE GENOMIC DNA]</scope>
    <source>
        <strain evidence="3">JH1073</strain>
    </source>
</reference>
<proteinExistence type="predicted"/>
<keyword evidence="1" id="KW-0732">Signal</keyword>
<evidence type="ECO:0000256" key="1">
    <source>
        <dbReference type="SAM" id="SignalP"/>
    </source>
</evidence>